<dbReference type="Pfam" id="PF00067">
    <property type="entry name" value="p450"/>
    <property type="match status" value="1"/>
</dbReference>
<protein>
    <submittedName>
        <fullName evidence="3">Cytochrome P450</fullName>
    </submittedName>
</protein>
<dbReference type="AlphaFoldDB" id="A0A917JKN8"/>
<evidence type="ECO:0000313" key="2">
    <source>
        <dbReference type="EMBL" id="GAA0534426.1"/>
    </source>
</evidence>
<dbReference type="PRINTS" id="PR00359">
    <property type="entry name" value="BP450"/>
</dbReference>
<sequence length="381" mass="42010">MTASATGEIFRPLSPEMLADPYRVYAQLRATDPVRWHEQLRSWVLTRHDDCVRVLRDPACFGSDPRALGLPIPDSVISLQTMDPPEHPAVRHYFVRALRGRDLDRWAVEVRRIADELLRRASTFDFVDDVAEPLALQAMCLLCEVPYPDDDRPLREASRTMVLGMDSGLDPRRREPALAAREVLNDIVARWVSTARSGMFAGLADITSIDHRYLVNSAKAVFDAGYSSTSNMLGNVMHQLVRRGPLKTSQVRGIDADGVAELGRLDPVVQAVSRFCLADVELRGRRLRRGDVVIAMLGAANHDPAVFPDPAEPDLTRAAGPSLLYGRGAHSCLGGHLANRIGVVLLHAMADAFDRVELAGPVRQRPTATQRGLDELPLRAG</sequence>
<dbReference type="GO" id="GO:0016705">
    <property type="term" value="F:oxidoreductase activity, acting on paired donors, with incorporation or reduction of molecular oxygen"/>
    <property type="evidence" value="ECO:0007669"/>
    <property type="project" value="InterPro"/>
</dbReference>
<name>A0A917JKN8_9PSEU</name>
<comment type="caution">
    <text evidence="3">The sequence shown here is derived from an EMBL/GenBank/DDBJ whole genome shotgun (WGS) entry which is preliminary data.</text>
</comment>
<reference evidence="2 5" key="2">
    <citation type="journal article" date="2019" name="Int. J. Syst. Evol. Microbiol.">
        <title>The Global Catalogue of Microorganisms (GCM) 10K type strain sequencing project: providing services to taxonomists for standard genome sequencing and annotation.</title>
        <authorList>
            <consortium name="The Broad Institute Genomics Platform"/>
            <consortium name="The Broad Institute Genome Sequencing Center for Infectious Disease"/>
            <person name="Wu L."/>
            <person name="Ma J."/>
        </authorList>
    </citation>
    <scope>NUCLEOTIDE SEQUENCE [LARGE SCALE GENOMIC DNA]</scope>
    <source>
        <strain evidence="2 5">JCM 10664</strain>
    </source>
</reference>
<dbReference type="InterPro" id="IPR002397">
    <property type="entry name" value="Cyt_P450_B"/>
</dbReference>
<keyword evidence="5" id="KW-1185">Reference proteome</keyword>
<reference evidence="3 4" key="1">
    <citation type="journal article" date="2014" name="Int. J. Syst. Evol. Microbiol.">
        <title>Complete genome sequence of Corynebacterium casei LMG S-19264T (=DSM 44701T), isolated from a smear-ripened cheese.</title>
        <authorList>
            <consortium name="US DOE Joint Genome Institute (JGI-PGF)"/>
            <person name="Walter F."/>
            <person name="Albersmeier A."/>
            <person name="Kalinowski J."/>
            <person name="Ruckert C."/>
        </authorList>
    </citation>
    <scope>NUCLEOTIDE SEQUENCE [LARGE SCALE GENOMIC DNA]</scope>
    <source>
        <strain evidence="3 4">CGMCC 4.7206</strain>
    </source>
</reference>
<dbReference type="Gene3D" id="1.10.630.10">
    <property type="entry name" value="Cytochrome P450"/>
    <property type="match status" value="1"/>
</dbReference>
<proteinExistence type="inferred from homology"/>
<evidence type="ECO:0000313" key="5">
    <source>
        <dbReference type="Proteomes" id="UP001500220"/>
    </source>
</evidence>
<dbReference type="InterPro" id="IPR036396">
    <property type="entry name" value="Cyt_P450_sf"/>
</dbReference>
<dbReference type="EMBL" id="BMMT01000002">
    <property type="protein sequence ID" value="GGI73495.1"/>
    <property type="molecule type" value="Genomic_DNA"/>
</dbReference>
<dbReference type="PANTHER" id="PTHR46696">
    <property type="entry name" value="P450, PUTATIVE (EUROFUNG)-RELATED"/>
    <property type="match status" value="1"/>
</dbReference>
<evidence type="ECO:0000313" key="3">
    <source>
        <dbReference type="EMBL" id="GGI73495.1"/>
    </source>
</evidence>
<organism evidence="3 4">
    <name type="scientific">Saccharopolyspora thermophila</name>
    <dbReference type="NCBI Taxonomy" id="89367"/>
    <lineage>
        <taxon>Bacteria</taxon>
        <taxon>Bacillati</taxon>
        <taxon>Actinomycetota</taxon>
        <taxon>Actinomycetes</taxon>
        <taxon>Pseudonocardiales</taxon>
        <taxon>Pseudonocardiaceae</taxon>
        <taxon>Saccharopolyspora</taxon>
    </lineage>
</organism>
<reference evidence="2" key="4">
    <citation type="submission" date="2023-12" db="EMBL/GenBank/DDBJ databases">
        <authorList>
            <person name="Sun Q."/>
            <person name="Inoue M."/>
        </authorList>
    </citation>
    <scope>NUCLEOTIDE SEQUENCE</scope>
    <source>
        <strain evidence="2">JCM 10664</strain>
    </source>
</reference>
<gene>
    <name evidence="2" type="ORF">GCM10009545_41280</name>
    <name evidence="3" type="ORF">GCM10011581_08090</name>
</gene>
<dbReference type="Proteomes" id="UP000597989">
    <property type="component" value="Unassembled WGS sequence"/>
</dbReference>
<dbReference type="GO" id="GO:0005506">
    <property type="term" value="F:iron ion binding"/>
    <property type="evidence" value="ECO:0007669"/>
    <property type="project" value="InterPro"/>
</dbReference>
<accession>A0A917JKN8</accession>
<dbReference type="RefSeq" id="WP_188985575.1">
    <property type="nucleotide sequence ID" value="NZ_BAAAHC010000017.1"/>
</dbReference>
<dbReference type="GO" id="GO:0004497">
    <property type="term" value="F:monooxygenase activity"/>
    <property type="evidence" value="ECO:0007669"/>
    <property type="project" value="InterPro"/>
</dbReference>
<reference evidence="3" key="3">
    <citation type="submission" date="2020-09" db="EMBL/GenBank/DDBJ databases">
        <authorList>
            <person name="Sun Q."/>
            <person name="Zhou Y."/>
        </authorList>
    </citation>
    <scope>NUCLEOTIDE SEQUENCE</scope>
    <source>
        <strain evidence="3">CGMCC 4.7206</strain>
    </source>
</reference>
<dbReference type="GO" id="GO:0020037">
    <property type="term" value="F:heme binding"/>
    <property type="evidence" value="ECO:0007669"/>
    <property type="project" value="InterPro"/>
</dbReference>
<evidence type="ECO:0000256" key="1">
    <source>
        <dbReference type="ARBA" id="ARBA00010617"/>
    </source>
</evidence>
<comment type="similarity">
    <text evidence="1">Belongs to the cytochrome P450 family.</text>
</comment>
<dbReference type="Proteomes" id="UP001500220">
    <property type="component" value="Unassembled WGS sequence"/>
</dbReference>
<dbReference type="InterPro" id="IPR001128">
    <property type="entry name" value="Cyt_P450"/>
</dbReference>
<evidence type="ECO:0000313" key="4">
    <source>
        <dbReference type="Proteomes" id="UP000597989"/>
    </source>
</evidence>
<dbReference type="PANTHER" id="PTHR46696:SF1">
    <property type="entry name" value="CYTOCHROME P450 YJIB-RELATED"/>
    <property type="match status" value="1"/>
</dbReference>
<dbReference type="SUPFAM" id="SSF48264">
    <property type="entry name" value="Cytochrome P450"/>
    <property type="match status" value="1"/>
</dbReference>
<dbReference type="EMBL" id="BAAAHC010000017">
    <property type="protein sequence ID" value="GAA0534426.1"/>
    <property type="molecule type" value="Genomic_DNA"/>
</dbReference>